<dbReference type="Proteomes" id="UP001066276">
    <property type="component" value="Chromosome 2_2"/>
</dbReference>
<organism evidence="2 3">
    <name type="scientific">Pleurodeles waltl</name>
    <name type="common">Iberian ribbed newt</name>
    <dbReference type="NCBI Taxonomy" id="8319"/>
    <lineage>
        <taxon>Eukaryota</taxon>
        <taxon>Metazoa</taxon>
        <taxon>Chordata</taxon>
        <taxon>Craniata</taxon>
        <taxon>Vertebrata</taxon>
        <taxon>Euteleostomi</taxon>
        <taxon>Amphibia</taxon>
        <taxon>Batrachia</taxon>
        <taxon>Caudata</taxon>
        <taxon>Salamandroidea</taxon>
        <taxon>Salamandridae</taxon>
        <taxon>Pleurodelinae</taxon>
        <taxon>Pleurodeles</taxon>
    </lineage>
</organism>
<proteinExistence type="predicted"/>
<evidence type="ECO:0000313" key="2">
    <source>
        <dbReference type="EMBL" id="KAJ1194961.1"/>
    </source>
</evidence>
<feature type="compositionally biased region" description="Polar residues" evidence="1">
    <location>
        <begin position="90"/>
        <end position="103"/>
    </location>
</feature>
<feature type="region of interest" description="Disordered" evidence="1">
    <location>
        <begin position="70"/>
        <end position="160"/>
    </location>
</feature>
<keyword evidence="3" id="KW-1185">Reference proteome</keyword>
<dbReference type="AlphaFoldDB" id="A0AAV7V2G3"/>
<reference evidence="2" key="1">
    <citation type="journal article" date="2022" name="bioRxiv">
        <title>Sequencing and chromosome-scale assembly of the giantPleurodeles waltlgenome.</title>
        <authorList>
            <person name="Brown T."/>
            <person name="Elewa A."/>
            <person name="Iarovenko S."/>
            <person name="Subramanian E."/>
            <person name="Araus A.J."/>
            <person name="Petzold A."/>
            <person name="Susuki M."/>
            <person name="Suzuki K.-i.T."/>
            <person name="Hayashi T."/>
            <person name="Toyoda A."/>
            <person name="Oliveira C."/>
            <person name="Osipova E."/>
            <person name="Leigh N.D."/>
            <person name="Simon A."/>
            <person name="Yun M.H."/>
        </authorList>
    </citation>
    <scope>NUCLEOTIDE SEQUENCE</scope>
    <source>
        <strain evidence="2">20211129_DDA</strain>
        <tissue evidence="2">Liver</tissue>
    </source>
</reference>
<evidence type="ECO:0000313" key="3">
    <source>
        <dbReference type="Proteomes" id="UP001066276"/>
    </source>
</evidence>
<sequence length="180" mass="18844">MPEKSSPSARSLGLVFSRSDNSLQGVAASGCSPAGRPLSGAPAATQRCLLLPSFPWGLIPGLSPYRAPPVVSADPGAGRHSVLTPGEARQPQSPSPGSESAGSLHSPALVRLRPRAHPRPRLNAARKAASPPRRRRADPGSALVPDHGRRPDSIQGPLSAPADVRGRCVVRTWHAFLCEF</sequence>
<comment type="caution">
    <text evidence="2">The sequence shown here is derived from an EMBL/GenBank/DDBJ whole genome shotgun (WGS) entry which is preliminary data.</text>
</comment>
<dbReference type="PROSITE" id="PS51257">
    <property type="entry name" value="PROKAR_LIPOPROTEIN"/>
    <property type="match status" value="1"/>
</dbReference>
<name>A0AAV7V2G3_PLEWA</name>
<evidence type="ECO:0000256" key="1">
    <source>
        <dbReference type="SAM" id="MobiDB-lite"/>
    </source>
</evidence>
<protein>
    <submittedName>
        <fullName evidence="2">Uncharacterized protein</fullName>
    </submittedName>
</protein>
<dbReference type="EMBL" id="JANPWB010000004">
    <property type="protein sequence ID" value="KAJ1194961.1"/>
    <property type="molecule type" value="Genomic_DNA"/>
</dbReference>
<accession>A0AAV7V2G3</accession>
<feature type="compositionally biased region" description="Low complexity" evidence="1">
    <location>
        <begin position="121"/>
        <end position="131"/>
    </location>
</feature>
<gene>
    <name evidence="2" type="ORF">NDU88_004245</name>
</gene>